<gene>
    <name evidence="2" type="ORF">FZD51_09990</name>
</gene>
<name>A0A5D4RAF7_9BACI</name>
<feature type="transmembrane region" description="Helical" evidence="1">
    <location>
        <begin position="7"/>
        <end position="29"/>
    </location>
</feature>
<comment type="caution">
    <text evidence="2">The sequence shown here is derived from an EMBL/GenBank/DDBJ whole genome shotgun (WGS) entry which is preliminary data.</text>
</comment>
<dbReference type="PANTHER" id="PTHR35813">
    <property type="entry name" value="INNER MEMBRANE PROTEIN YBAN"/>
    <property type="match status" value="1"/>
</dbReference>
<sequence>MRKLTQFLFVTAGFLALGLGILGIILPVVPTTPLLLLASFCFMKGSEKFEAWFKQTGIYKKHLESFVNNKAMTLRQKFTILLFADIMIIIAFFLTDMTAVRIMLIIIVMYKYYYFFYKIKTLPE</sequence>
<dbReference type="AlphaFoldDB" id="A0A5D4RAF7"/>
<dbReference type="InterPro" id="IPR007401">
    <property type="entry name" value="DUF454"/>
</dbReference>
<keyword evidence="1" id="KW-1133">Transmembrane helix</keyword>
<evidence type="ECO:0000313" key="3">
    <source>
        <dbReference type="Proteomes" id="UP000322139"/>
    </source>
</evidence>
<keyword evidence="1" id="KW-0472">Membrane</keyword>
<organism evidence="2 3">
    <name type="scientific">Bacillus infantis</name>
    <dbReference type="NCBI Taxonomy" id="324767"/>
    <lineage>
        <taxon>Bacteria</taxon>
        <taxon>Bacillati</taxon>
        <taxon>Bacillota</taxon>
        <taxon>Bacilli</taxon>
        <taxon>Bacillales</taxon>
        <taxon>Bacillaceae</taxon>
        <taxon>Bacillus</taxon>
    </lineage>
</organism>
<protein>
    <submittedName>
        <fullName evidence="2">DUF454 domain-containing protein</fullName>
    </submittedName>
</protein>
<feature type="transmembrane region" description="Helical" evidence="1">
    <location>
        <begin position="80"/>
        <end position="110"/>
    </location>
</feature>
<dbReference type="EMBL" id="VTER01000005">
    <property type="protein sequence ID" value="TYS48453.1"/>
    <property type="molecule type" value="Genomic_DNA"/>
</dbReference>
<evidence type="ECO:0000313" key="2">
    <source>
        <dbReference type="EMBL" id="TYS48453.1"/>
    </source>
</evidence>
<dbReference type="PIRSF" id="PIRSF016789">
    <property type="entry name" value="DUF454"/>
    <property type="match status" value="1"/>
</dbReference>
<dbReference type="Proteomes" id="UP000322139">
    <property type="component" value="Unassembled WGS sequence"/>
</dbReference>
<dbReference type="GO" id="GO:0005886">
    <property type="term" value="C:plasma membrane"/>
    <property type="evidence" value="ECO:0007669"/>
    <property type="project" value="TreeGrafter"/>
</dbReference>
<evidence type="ECO:0000256" key="1">
    <source>
        <dbReference type="SAM" id="Phobius"/>
    </source>
</evidence>
<proteinExistence type="predicted"/>
<dbReference type="RefSeq" id="WP_148974637.1">
    <property type="nucleotide sequence ID" value="NZ_JBNIKT010000033.1"/>
</dbReference>
<accession>A0A5D4RAF7</accession>
<reference evidence="2 3" key="1">
    <citation type="submission" date="2019-08" db="EMBL/GenBank/DDBJ databases">
        <title>Bacillus genomes from the desert of Cuatro Cienegas, Coahuila.</title>
        <authorList>
            <person name="Olmedo-Alvarez G."/>
        </authorList>
    </citation>
    <scope>NUCLEOTIDE SEQUENCE [LARGE SCALE GENOMIC DNA]</scope>
    <source>
        <strain evidence="2 3">CH446_14T</strain>
    </source>
</reference>
<dbReference type="Pfam" id="PF04304">
    <property type="entry name" value="DUF454"/>
    <property type="match status" value="1"/>
</dbReference>
<keyword evidence="1" id="KW-0812">Transmembrane</keyword>
<dbReference type="PANTHER" id="PTHR35813:SF1">
    <property type="entry name" value="INNER MEMBRANE PROTEIN YBAN"/>
    <property type="match status" value="1"/>
</dbReference>